<gene>
    <name evidence="2" type="ORF">ILEXP_LOCUS19351</name>
</gene>
<organism evidence="2 3">
    <name type="scientific">Ilex paraguariensis</name>
    <name type="common">yerba mate</name>
    <dbReference type="NCBI Taxonomy" id="185542"/>
    <lineage>
        <taxon>Eukaryota</taxon>
        <taxon>Viridiplantae</taxon>
        <taxon>Streptophyta</taxon>
        <taxon>Embryophyta</taxon>
        <taxon>Tracheophyta</taxon>
        <taxon>Spermatophyta</taxon>
        <taxon>Magnoliopsida</taxon>
        <taxon>eudicotyledons</taxon>
        <taxon>Gunneridae</taxon>
        <taxon>Pentapetalae</taxon>
        <taxon>asterids</taxon>
        <taxon>campanulids</taxon>
        <taxon>Aquifoliales</taxon>
        <taxon>Aquifoliaceae</taxon>
        <taxon>Ilex</taxon>
    </lineage>
</organism>
<reference evidence="2 3" key="1">
    <citation type="submission" date="2024-02" db="EMBL/GenBank/DDBJ databases">
        <authorList>
            <person name="Vignale AGUSTIN F."/>
            <person name="Sosa J E."/>
            <person name="Modenutti C."/>
        </authorList>
    </citation>
    <scope>NUCLEOTIDE SEQUENCE [LARGE SCALE GENOMIC DNA]</scope>
</reference>
<evidence type="ECO:0000256" key="1">
    <source>
        <dbReference type="SAM" id="MobiDB-lite"/>
    </source>
</evidence>
<comment type="caution">
    <text evidence="2">The sequence shown here is derived from an EMBL/GenBank/DDBJ whole genome shotgun (WGS) entry which is preliminary data.</text>
</comment>
<evidence type="ECO:0000313" key="3">
    <source>
        <dbReference type="Proteomes" id="UP001642360"/>
    </source>
</evidence>
<dbReference type="InterPro" id="IPR044589">
    <property type="entry name" value="GATA26/27"/>
</dbReference>
<dbReference type="AlphaFoldDB" id="A0ABC8S4Q6"/>
<feature type="region of interest" description="Disordered" evidence="1">
    <location>
        <begin position="11"/>
        <end position="35"/>
    </location>
</feature>
<evidence type="ECO:0000313" key="2">
    <source>
        <dbReference type="EMBL" id="CAK9151196.1"/>
    </source>
</evidence>
<keyword evidence="3" id="KW-1185">Reference proteome</keyword>
<dbReference type="Proteomes" id="UP001642360">
    <property type="component" value="Unassembled WGS sequence"/>
</dbReference>
<sequence length="278" mass="30505">MFTTETLLGAMLLKPPTSPTKDSEQPQFPILENNPSCLTDTTLGHSSSKRSILKQYSISPVERLHRQLYSILQEPEFANLSAGEEEDVLIYPDRNQMFTTETLLGAMLLKPPTSPTKDSEQPQFPILENNPSCLTDTTLGHSSSEGYKSLKKIYSISAPFGAKGVFVGKRARGRPRIKVARVTYLNKKRASKKPKDHLLAKESFLNAIPPASLSLDGNSNMLAMKEIKVETLATDLQNQLSINDSGTVDGSQYAAASESGCNLEELKIAYKTSQIPNA</sequence>
<dbReference type="EMBL" id="CAUOFW020002103">
    <property type="protein sequence ID" value="CAK9151196.1"/>
    <property type="molecule type" value="Genomic_DNA"/>
</dbReference>
<protein>
    <submittedName>
        <fullName evidence="2">Uncharacterized protein</fullName>
    </submittedName>
</protein>
<dbReference type="PANTHER" id="PTHR46855:SF11">
    <property type="entry name" value="GATA TRANSCRIPTION FACTOR 26-LIKE"/>
    <property type="match status" value="1"/>
</dbReference>
<accession>A0ABC8S4Q6</accession>
<proteinExistence type="predicted"/>
<dbReference type="PANTHER" id="PTHR46855">
    <property type="entry name" value="OSJNBB0038F03.10 PROTEIN"/>
    <property type="match status" value="1"/>
</dbReference>
<name>A0ABC8S4Q6_9AQUA</name>